<feature type="chain" id="PRO_5011117331" description="Lipoprotein" evidence="2">
    <location>
        <begin position="23"/>
        <end position="79"/>
    </location>
</feature>
<dbReference type="Proteomes" id="UP000054740">
    <property type="component" value="Unassembled WGS sequence"/>
</dbReference>
<dbReference type="EMBL" id="FCNY02000017">
    <property type="protein sequence ID" value="SAL61513.1"/>
    <property type="molecule type" value="Genomic_DNA"/>
</dbReference>
<evidence type="ECO:0000256" key="2">
    <source>
        <dbReference type="SAM" id="SignalP"/>
    </source>
</evidence>
<evidence type="ECO:0000313" key="3">
    <source>
        <dbReference type="EMBL" id="SAL61513.1"/>
    </source>
</evidence>
<evidence type="ECO:0000256" key="1">
    <source>
        <dbReference type="SAM" id="MobiDB-lite"/>
    </source>
</evidence>
<keyword evidence="4" id="KW-1185">Reference proteome</keyword>
<reference evidence="4" key="1">
    <citation type="submission" date="2016-01" db="EMBL/GenBank/DDBJ databases">
        <authorList>
            <person name="Peeters C."/>
        </authorList>
    </citation>
    <scope>NUCLEOTIDE SEQUENCE [LARGE SCALE GENOMIC DNA]</scope>
</reference>
<dbReference type="RefSeq" id="WP_235024372.1">
    <property type="nucleotide sequence ID" value="NZ_FCNY02000017.1"/>
</dbReference>
<feature type="region of interest" description="Disordered" evidence="1">
    <location>
        <begin position="26"/>
        <end position="49"/>
    </location>
</feature>
<proteinExistence type="predicted"/>
<gene>
    <name evidence="3" type="ORF">AWB70_05582</name>
</gene>
<protein>
    <recommendedName>
        <fullName evidence="5">Lipoprotein</fullName>
    </recommendedName>
</protein>
<feature type="signal peptide" evidence="2">
    <location>
        <begin position="1"/>
        <end position="22"/>
    </location>
</feature>
<dbReference type="AlphaFoldDB" id="A0A158IZ28"/>
<feature type="compositionally biased region" description="Polar residues" evidence="1">
    <location>
        <begin position="26"/>
        <end position="41"/>
    </location>
</feature>
<sequence>MKMTFLWAATAAAVFAISAAQAQDTSMTPAQQSAASPTADSSYGGAMSATKASGASRDAWTSTSQLCTPGLSCNIYSGQ</sequence>
<name>A0A158IZ28_CABCO</name>
<evidence type="ECO:0000313" key="4">
    <source>
        <dbReference type="Proteomes" id="UP000054740"/>
    </source>
</evidence>
<accession>A0A158IZ28</accession>
<organism evidence="3 4">
    <name type="scientific">Caballeronia cordobensis</name>
    <name type="common">Burkholderia cordobensis</name>
    <dbReference type="NCBI Taxonomy" id="1353886"/>
    <lineage>
        <taxon>Bacteria</taxon>
        <taxon>Pseudomonadati</taxon>
        <taxon>Pseudomonadota</taxon>
        <taxon>Betaproteobacteria</taxon>
        <taxon>Burkholderiales</taxon>
        <taxon>Burkholderiaceae</taxon>
        <taxon>Caballeronia</taxon>
    </lineage>
</organism>
<evidence type="ECO:0008006" key="5">
    <source>
        <dbReference type="Google" id="ProtNLM"/>
    </source>
</evidence>
<keyword evidence="2" id="KW-0732">Signal</keyword>